<keyword evidence="1" id="KW-0560">Oxidoreductase</keyword>
<dbReference type="OrthoDB" id="191139at2759"/>
<dbReference type="SUPFAM" id="SSF51735">
    <property type="entry name" value="NAD(P)-binding Rossmann-fold domains"/>
    <property type="match status" value="1"/>
</dbReference>
<dbReference type="AlphaFoldDB" id="A0A1Y3BIY6"/>
<dbReference type="EMBL" id="MUJZ01016136">
    <property type="protein sequence ID" value="OTF80889.1"/>
    <property type="molecule type" value="Genomic_DNA"/>
</dbReference>
<dbReference type="Proteomes" id="UP000194236">
    <property type="component" value="Unassembled WGS sequence"/>
</dbReference>
<sequence>MESKIDYLICNGGVLLPPAKKENDEIFDKTMAINYYGHCLLIIKLLPLLQQQQSRIIIVSSIMHHLCTIRLHDLQLKELYSPIYAYCQSKLALIMFTYRFNEWIEKNRTNSTNAIYLTINSLHPGICRSDMIEKFCKIIPKFILNSVTRPVEEGTETILYAALSSKLTNISGKYLEDCSVQKSSEISYDKNIQQKLWQQTWHDLRPWLNNDEYNRLMEY</sequence>
<evidence type="ECO:0000313" key="3">
    <source>
        <dbReference type="Proteomes" id="UP000194236"/>
    </source>
</evidence>
<dbReference type="InterPro" id="IPR036291">
    <property type="entry name" value="NAD(P)-bd_dom_sf"/>
</dbReference>
<dbReference type="Pfam" id="PF00106">
    <property type="entry name" value="adh_short"/>
    <property type="match status" value="1"/>
</dbReference>
<comment type="caution">
    <text evidence="2">The sequence shown here is derived from an EMBL/GenBank/DDBJ whole genome shotgun (WGS) entry which is preliminary data.</text>
</comment>
<accession>A0A1Y3BIY6</accession>
<dbReference type="Gene3D" id="3.40.50.720">
    <property type="entry name" value="NAD(P)-binding Rossmann-like Domain"/>
    <property type="match status" value="1"/>
</dbReference>
<evidence type="ECO:0000256" key="1">
    <source>
        <dbReference type="ARBA" id="ARBA00023002"/>
    </source>
</evidence>
<keyword evidence="3" id="KW-1185">Reference proteome</keyword>
<protein>
    <submittedName>
        <fullName evidence="2">Uncharacterized protein</fullName>
    </submittedName>
</protein>
<dbReference type="InterPro" id="IPR002347">
    <property type="entry name" value="SDR_fam"/>
</dbReference>
<dbReference type="PANTHER" id="PTHR43157:SF31">
    <property type="entry name" value="PHOSPHATIDYLINOSITOL-GLYCAN BIOSYNTHESIS CLASS F PROTEIN"/>
    <property type="match status" value="1"/>
</dbReference>
<organism evidence="2 3">
    <name type="scientific">Euroglyphus maynei</name>
    <name type="common">Mayne's house dust mite</name>
    <dbReference type="NCBI Taxonomy" id="6958"/>
    <lineage>
        <taxon>Eukaryota</taxon>
        <taxon>Metazoa</taxon>
        <taxon>Ecdysozoa</taxon>
        <taxon>Arthropoda</taxon>
        <taxon>Chelicerata</taxon>
        <taxon>Arachnida</taxon>
        <taxon>Acari</taxon>
        <taxon>Acariformes</taxon>
        <taxon>Sarcoptiformes</taxon>
        <taxon>Astigmata</taxon>
        <taxon>Psoroptidia</taxon>
        <taxon>Analgoidea</taxon>
        <taxon>Pyroglyphidae</taxon>
        <taxon>Pyroglyphinae</taxon>
        <taxon>Euroglyphus</taxon>
    </lineage>
</organism>
<dbReference type="GO" id="GO:0016491">
    <property type="term" value="F:oxidoreductase activity"/>
    <property type="evidence" value="ECO:0007669"/>
    <property type="project" value="UniProtKB-KW"/>
</dbReference>
<evidence type="ECO:0000313" key="2">
    <source>
        <dbReference type="EMBL" id="OTF80889.1"/>
    </source>
</evidence>
<reference evidence="2 3" key="1">
    <citation type="submission" date="2017-03" db="EMBL/GenBank/DDBJ databases">
        <title>Genome Survey of Euroglyphus maynei.</title>
        <authorList>
            <person name="Arlian L.G."/>
            <person name="Morgan M.S."/>
            <person name="Rider S.D."/>
        </authorList>
    </citation>
    <scope>NUCLEOTIDE SEQUENCE [LARGE SCALE GENOMIC DNA]</scope>
    <source>
        <strain evidence="2">Arlian Lab</strain>
        <tissue evidence="2">Whole body</tissue>
    </source>
</reference>
<proteinExistence type="predicted"/>
<dbReference type="PANTHER" id="PTHR43157">
    <property type="entry name" value="PHOSPHATIDYLINOSITOL-GLYCAN BIOSYNTHESIS CLASS F PROTEIN-RELATED"/>
    <property type="match status" value="1"/>
</dbReference>
<gene>
    <name evidence="2" type="ORF">BLA29_008629</name>
</gene>
<name>A0A1Y3BIY6_EURMA</name>